<dbReference type="AlphaFoldDB" id="A0A8R7TZR9"/>
<reference evidence="2" key="2">
    <citation type="submission" date="2018-03" db="EMBL/GenBank/DDBJ databases">
        <title>The Triticum urartu genome reveals the dynamic nature of wheat genome evolution.</title>
        <authorList>
            <person name="Ling H."/>
            <person name="Ma B."/>
            <person name="Shi X."/>
            <person name="Liu H."/>
            <person name="Dong L."/>
            <person name="Sun H."/>
            <person name="Cao Y."/>
            <person name="Gao Q."/>
            <person name="Zheng S."/>
            <person name="Li Y."/>
            <person name="Yu Y."/>
            <person name="Du H."/>
            <person name="Qi M."/>
            <person name="Li Y."/>
            <person name="Yu H."/>
            <person name="Cui Y."/>
            <person name="Wang N."/>
            <person name="Chen C."/>
            <person name="Wu H."/>
            <person name="Zhao Y."/>
            <person name="Zhang J."/>
            <person name="Li Y."/>
            <person name="Zhou W."/>
            <person name="Zhang B."/>
            <person name="Hu W."/>
            <person name="Eijk M."/>
            <person name="Tang J."/>
            <person name="Witsenboer H."/>
            <person name="Zhao S."/>
            <person name="Li Z."/>
            <person name="Zhang A."/>
            <person name="Wang D."/>
            <person name="Liang C."/>
        </authorList>
    </citation>
    <scope>NUCLEOTIDE SEQUENCE [LARGE SCALE GENOMIC DNA]</scope>
    <source>
        <strain evidence="2">cv. G1812</strain>
    </source>
</reference>
<keyword evidence="3" id="KW-1185">Reference proteome</keyword>
<dbReference type="Gramene" id="TuG1812G0300004497.01.T02">
    <property type="protein sequence ID" value="TuG1812G0300004497.01.T02"/>
    <property type="gene ID" value="TuG1812G0300004497.01"/>
</dbReference>
<proteinExistence type="predicted"/>
<sequence length="91" mass="10400">MTRRAAPRALVPRKPREDEVKTDQVDVPPCHTPSSPTGWLLLLLVSFVSDSIGLWFPVVAAGCKICWSLLEECIFLQTKLVFWNMSSYFRF</sequence>
<dbReference type="EnsemblPlants" id="TuG1812G0300004497.01.T01">
    <property type="protein sequence ID" value="TuG1812G0300004497.01.T01"/>
    <property type="gene ID" value="TuG1812G0300004497.01"/>
</dbReference>
<accession>A0A8R7TZR9</accession>
<dbReference type="Gramene" id="TuG1812G0300004497.01.T01">
    <property type="protein sequence ID" value="TuG1812G0300004497.01.T01"/>
    <property type="gene ID" value="TuG1812G0300004497.01"/>
</dbReference>
<evidence type="ECO:0000313" key="3">
    <source>
        <dbReference type="Proteomes" id="UP000015106"/>
    </source>
</evidence>
<name>A0A8R7TZR9_TRIUA</name>
<reference evidence="2" key="3">
    <citation type="submission" date="2022-06" db="UniProtKB">
        <authorList>
            <consortium name="EnsemblPlants"/>
        </authorList>
    </citation>
    <scope>IDENTIFICATION</scope>
</reference>
<protein>
    <submittedName>
        <fullName evidence="2">Uncharacterized protein</fullName>
    </submittedName>
</protein>
<feature type="region of interest" description="Disordered" evidence="1">
    <location>
        <begin position="1"/>
        <end position="31"/>
    </location>
</feature>
<reference evidence="3" key="1">
    <citation type="journal article" date="2013" name="Nature">
        <title>Draft genome of the wheat A-genome progenitor Triticum urartu.</title>
        <authorList>
            <person name="Ling H.Q."/>
            <person name="Zhao S."/>
            <person name="Liu D."/>
            <person name="Wang J."/>
            <person name="Sun H."/>
            <person name="Zhang C."/>
            <person name="Fan H."/>
            <person name="Li D."/>
            <person name="Dong L."/>
            <person name="Tao Y."/>
            <person name="Gao C."/>
            <person name="Wu H."/>
            <person name="Li Y."/>
            <person name="Cui Y."/>
            <person name="Guo X."/>
            <person name="Zheng S."/>
            <person name="Wang B."/>
            <person name="Yu K."/>
            <person name="Liang Q."/>
            <person name="Yang W."/>
            <person name="Lou X."/>
            <person name="Chen J."/>
            <person name="Feng M."/>
            <person name="Jian J."/>
            <person name="Zhang X."/>
            <person name="Luo G."/>
            <person name="Jiang Y."/>
            <person name="Liu J."/>
            <person name="Wang Z."/>
            <person name="Sha Y."/>
            <person name="Zhang B."/>
            <person name="Wu H."/>
            <person name="Tang D."/>
            <person name="Shen Q."/>
            <person name="Xue P."/>
            <person name="Zou S."/>
            <person name="Wang X."/>
            <person name="Liu X."/>
            <person name="Wang F."/>
            <person name="Yang Y."/>
            <person name="An X."/>
            <person name="Dong Z."/>
            <person name="Zhang K."/>
            <person name="Zhang X."/>
            <person name="Luo M.C."/>
            <person name="Dvorak J."/>
            <person name="Tong Y."/>
            <person name="Wang J."/>
            <person name="Yang H."/>
            <person name="Li Z."/>
            <person name="Wang D."/>
            <person name="Zhang A."/>
            <person name="Wang J."/>
        </authorList>
    </citation>
    <scope>NUCLEOTIDE SEQUENCE</scope>
    <source>
        <strain evidence="3">cv. G1812</strain>
    </source>
</reference>
<dbReference type="Proteomes" id="UP000015106">
    <property type="component" value="Chromosome 3"/>
</dbReference>
<evidence type="ECO:0000256" key="1">
    <source>
        <dbReference type="SAM" id="MobiDB-lite"/>
    </source>
</evidence>
<feature type="compositionally biased region" description="Basic and acidic residues" evidence="1">
    <location>
        <begin position="14"/>
        <end position="24"/>
    </location>
</feature>
<organism evidence="2 3">
    <name type="scientific">Triticum urartu</name>
    <name type="common">Red wild einkorn</name>
    <name type="synonym">Crithodium urartu</name>
    <dbReference type="NCBI Taxonomy" id="4572"/>
    <lineage>
        <taxon>Eukaryota</taxon>
        <taxon>Viridiplantae</taxon>
        <taxon>Streptophyta</taxon>
        <taxon>Embryophyta</taxon>
        <taxon>Tracheophyta</taxon>
        <taxon>Spermatophyta</taxon>
        <taxon>Magnoliopsida</taxon>
        <taxon>Liliopsida</taxon>
        <taxon>Poales</taxon>
        <taxon>Poaceae</taxon>
        <taxon>BOP clade</taxon>
        <taxon>Pooideae</taxon>
        <taxon>Triticodae</taxon>
        <taxon>Triticeae</taxon>
        <taxon>Triticinae</taxon>
        <taxon>Triticum</taxon>
    </lineage>
</organism>
<evidence type="ECO:0000313" key="2">
    <source>
        <dbReference type="EnsemblPlants" id="TuG1812G0300004497.01.T01"/>
    </source>
</evidence>
<dbReference type="EnsemblPlants" id="TuG1812G0300004497.01.T02">
    <property type="protein sequence ID" value="TuG1812G0300004497.01.T02"/>
    <property type="gene ID" value="TuG1812G0300004497.01"/>
</dbReference>